<dbReference type="InterPro" id="IPR043128">
    <property type="entry name" value="Rev_trsase/Diguanyl_cyclase"/>
</dbReference>
<dbReference type="EMBL" id="VIRS01000009">
    <property type="protein sequence ID" value="TQS44195.1"/>
    <property type="molecule type" value="Genomic_DNA"/>
</dbReference>
<feature type="transmembrane region" description="Helical" evidence="1">
    <location>
        <begin position="76"/>
        <end position="99"/>
    </location>
</feature>
<dbReference type="InterPro" id="IPR000160">
    <property type="entry name" value="GGDEF_dom"/>
</dbReference>
<organism evidence="5 6">
    <name type="scientific">Cryptosporangium phraense</name>
    <dbReference type="NCBI Taxonomy" id="2593070"/>
    <lineage>
        <taxon>Bacteria</taxon>
        <taxon>Bacillati</taxon>
        <taxon>Actinomycetota</taxon>
        <taxon>Actinomycetes</taxon>
        <taxon>Cryptosporangiales</taxon>
        <taxon>Cryptosporangiaceae</taxon>
        <taxon>Cryptosporangium</taxon>
    </lineage>
</organism>
<dbReference type="InterPro" id="IPR029787">
    <property type="entry name" value="Nucleotide_cyclase"/>
</dbReference>
<dbReference type="PROSITE" id="PS50112">
    <property type="entry name" value="PAS"/>
    <property type="match status" value="1"/>
</dbReference>
<dbReference type="SMART" id="SM00086">
    <property type="entry name" value="PAC"/>
    <property type="match status" value="1"/>
</dbReference>
<dbReference type="Pfam" id="PF08447">
    <property type="entry name" value="PAS_3"/>
    <property type="match status" value="1"/>
</dbReference>
<feature type="domain" description="GGDEF" evidence="4">
    <location>
        <begin position="331"/>
        <end position="464"/>
    </location>
</feature>
<feature type="domain" description="PAC" evidence="3">
    <location>
        <begin position="252"/>
        <end position="303"/>
    </location>
</feature>
<feature type="domain" description="PAS" evidence="2">
    <location>
        <begin position="178"/>
        <end position="248"/>
    </location>
</feature>
<dbReference type="PANTHER" id="PTHR44757">
    <property type="entry name" value="DIGUANYLATE CYCLASE DGCP"/>
    <property type="match status" value="1"/>
</dbReference>
<proteinExistence type="predicted"/>
<dbReference type="Gene3D" id="3.30.70.270">
    <property type="match status" value="1"/>
</dbReference>
<dbReference type="InterPro" id="IPR001610">
    <property type="entry name" value="PAC"/>
</dbReference>
<name>A0A545AUC4_9ACTN</name>
<sequence length="471" mass="50798">MLSRRARALAHSVLVGTVVMSLIVVLRVLGLAGTTPLWVFAVLVVVGTTFHEPALHRALSGGDLSRRLWPRVAMRYLVNTATIYATGWGPVLAVTHLVLLSEFTGQSGSRAWRPAAVCSAVTIGLGELAINAGLYSYLPEPQVHGVAVLVAAGTVLACRFFGAAVRAREQVETALRGSEERFRSVVQDGSDMVTFTDRDGVLRYVSPNSSRVVGHEPEVLLGDGLWKLIHPDDRDLAHELRARIREQPDTEHSAELRFRRADGVWRWHEVVVRNLLDRPEVDAVVGHQRDVHDRRTAQDRIAYAATHDALTGLLNASAFQLALEETLGHSYPVGLLFLDLDGFKQVNDVLGHAAGDERLRLVADVLRTCGRERDVLGRLGGDEFVVALNGVGGSAQAEAIAAAIIQGIDAAQPPDDGGTRVGCSIGIALAQPGEVDARGLVRRADAAMYTSKRRRRNGYELSAGSMPAVAG</sequence>
<keyword evidence="1" id="KW-0472">Membrane</keyword>
<keyword evidence="1" id="KW-0812">Transmembrane</keyword>
<dbReference type="OrthoDB" id="8526884at2"/>
<evidence type="ECO:0000256" key="1">
    <source>
        <dbReference type="SAM" id="Phobius"/>
    </source>
</evidence>
<dbReference type="SUPFAM" id="SSF55073">
    <property type="entry name" value="Nucleotide cyclase"/>
    <property type="match status" value="1"/>
</dbReference>
<dbReference type="AlphaFoldDB" id="A0A545AUC4"/>
<gene>
    <name evidence="5" type="ORF">FL583_14700</name>
</gene>
<dbReference type="Gene3D" id="3.30.450.20">
    <property type="entry name" value="PAS domain"/>
    <property type="match status" value="1"/>
</dbReference>
<dbReference type="PROSITE" id="PS50887">
    <property type="entry name" value="GGDEF"/>
    <property type="match status" value="1"/>
</dbReference>
<protein>
    <submittedName>
        <fullName evidence="5">Diguanylate cyclase</fullName>
    </submittedName>
</protein>
<evidence type="ECO:0000259" key="4">
    <source>
        <dbReference type="PROSITE" id="PS50887"/>
    </source>
</evidence>
<dbReference type="InterPro" id="IPR000014">
    <property type="entry name" value="PAS"/>
</dbReference>
<dbReference type="NCBIfam" id="TIGR00254">
    <property type="entry name" value="GGDEF"/>
    <property type="match status" value="1"/>
</dbReference>
<dbReference type="SUPFAM" id="SSF55785">
    <property type="entry name" value="PYP-like sensor domain (PAS domain)"/>
    <property type="match status" value="1"/>
</dbReference>
<evidence type="ECO:0000313" key="6">
    <source>
        <dbReference type="Proteomes" id="UP000317982"/>
    </source>
</evidence>
<reference evidence="5 6" key="1">
    <citation type="submission" date="2019-07" db="EMBL/GenBank/DDBJ databases">
        <title>Cryptosporangium phraense sp. nov., isolated from plant litter.</title>
        <authorList>
            <person name="Suriyachadkun C."/>
        </authorList>
    </citation>
    <scope>NUCLEOTIDE SEQUENCE [LARGE SCALE GENOMIC DNA]</scope>
    <source>
        <strain evidence="5 6">A-T 5661</strain>
    </source>
</reference>
<feature type="transmembrane region" description="Helical" evidence="1">
    <location>
        <begin position="12"/>
        <end position="31"/>
    </location>
</feature>
<dbReference type="InterPro" id="IPR013655">
    <property type="entry name" value="PAS_fold_3"/>
</dbReference>
<dbReference type="CDD" id="cd00130">
    <property type="entry name" value="PAS"/>
    <property type="match status" value="1"/>
</dbReference>
<dbReference type="RefSeq" id="WP_142705189.1">
    <property type="nucleotide sequence ID" value="NZ_VIRS01000009.1"/>
</dbReference>
<evidence type="ECO:0000259" key="3">
    <source>
        <dbReference type="PROSITE" id="PS50113"/>
    </source>
</evidence>
<keyword evidence="1" id="KW-1133">Transmembrane helix</keyword>
<feature type="transmembrane region" description="Helical" evidence="1">
    <location>
        <begin position="37"/>
        <end position="55"/>
    </location>
</feature>
<dbReference type="InterPro" id="IPR052155">
    <property type="entry name" value="Biofilm_reg_signaling"/>
</dbReference>
<dbReference type="NCBIfam" id="TIGR00229">
    <property type="entry name" value="sensory_box"/>
    <property type="match status" value="1"/>
</dbReference>
<dbReference type="SMART" id="SM00267">
    <property type="entry name" value="GGDEF"/>
    <property type="match status" value="1"/>
</dbReference>
<dbReference type="InParanoid" id="A0A545AUC4"/>
<dbReference type="Proteomes" id="UP000317982">
    <property type="component" value="Unassembled WGS sequence"/>
</dbReference>
<evidence type="ECO:0000313" key="5">
    <source>
        <dbReference type="EMBL" id="TQS44195.1"/>
    </source>
</evidence>
<dbReference type="InterPro" id="IPR035965">
    <property type="entry name" value="PAS-like_dom_sf"/>
</dbReference>
<comment type="caution">
    <text evidence="5">The sequence shown here is derived from an EMBL/GenBank/DDBJ whole genome shotgun (WGS) entry which is preliminary data.</text>
</comment>
<dbReference type="PROSITE" id="PS50113">
    <property type="entry name" value="PAC"/>
    <property type="match status" value="1"/>
</dbReference>
<dbReference type="CDD" id="cd01949">
    <property type="entry name" value="GGDEF"/>
    <property type="match status" value="1"/>
</dbReference>
<dbReference type="InterPro" id="IPR000700">
    <property type="entry name" value="PAS-assoc_C"/>
</dbReference>
<dbReference type="PANTHER" id="PTHR44757:SF2">
    <property type="entry name" value="BIOFILM ARCHITECTURE MAINTENANCE PROTEIN MBAA"/>
    <property type="match status" value="1"/>
</dbReference>
<evidence type="ECO:0000259" key="2">
    <source>
        <dbReference type="PROSITE" id="PS50112"/>
    </source>
</evidence>
<dbReference type="Pfam" id="PF00990">
    <property type="entry name" value="GGDEF"/>
    <property type="match status" value="1"/>
</dbReference>
<dbReference type="SMART" id="SM00091">
    <property type="entry name" value="PAS"/>
    <property type="match status" value="1"/>
</dbReference>
<keyword evidence="6" id="KW-1185">Reference proteome</keyword>
<accession>A0A545AUC4</accession>